<protein>
    <recommendedName>
        <fullName evidence="3">LAGLIDADG homing endonuclease</fullName>
    </recommendedName>
</protein>
<evidence type="ECO:0000313" key="2">
    <source>
        <dbReference type="Proteomes" id="UP001054837"/>
    </source>
</evidence>
<dbReference type="Proteomes" id="UP001054837">
    <property type="component" value="Unassembled WGS sequence"/>
</dbReference>
<accession>A0AAV4QFD9</accession>
<proteinExistence type="predicted"/>
<gene>
    <name evidence="1" type="ORF">CDAR_63661</name>
</gene>
<sequence length="83" mass="9540">MANIFDGSIKDSRWVNRAAETAFCIISMNCALKFGRTVYSGRGEDSKICALLQHLTRSSQQIVKVVDKQRLTESWIRYVWELV</sequence>
<dbReference type="AlphaFoldDB" id="A0AAV4QFD9"/>
<evidence type="ECO:0000313" key="1">
    <source>
        <dbReference type="EMBL" id="GIY08032.1"/>
    </source>
</evidence>
<organism evidence="1 2">
    <name type="scientific">Caerostris darwini</name>
    <dbReference type="NCBI Taxonomy" id="1538125"/>
    <lineage>
        <taxon>Eukaryota</taxon>
        <taxon>Metazoa</taxon>
        <taxon>Ecdysozoa</taxon>
        <taxon>Arthropoda</taxon>
        <taxon>Chelicerata</taxon>
        <taxon>Arachnida</taxon>
        <taxon>Araneae</taxon>
        <taxon>Araneomorphae</taxon>
        <taxon>Entelegynae</taxon>
        <taxon>Araneoidea</taxon>
        <taxon>Araneidae</taxon>
        <taxon>Caerostris</taxon>
    </lineage>
</organism>
<keyword evidence="2" id="KW-1185">Reference proteome</keyword>
<reference evidence="1 2" key="1">
    <citation type="submission" date="2021-06" db="EMBL/GenBank/DDBJ databases">
        <title>Caerostris darwini draft genome.</title>
        <authorList>
            <person name="Kono N."/>
            <person name="Arakawa K."/>
        </authorList>
    </citation>
    <scope>NUCLEOTIDE SEQUENCE [LARGE SCALE GENOMIC DNA]</scope>
</reference>
<comment type="caution">
    <text evidence="1">The sequence shown here is derived from an EMBL/GenBank/DDBJ whole genome shotgun (WGS) entry which is preliminary data.</text>
</comment>
<evidence type="ECO:0008006" key="3">
    <source>
        <dbReference type="Google" id="ProtNLM"/>
    </source>
</evidence>
<dbReference type="EMBL" id="BPLQ01004429">
    <property type="protein sequence ID" value="GIY08032.1"/>
    <property type="molecule type" value="Genomic_DNA"/>
</dbReference>
<name>A0AAV4QFD9_9ARAC</name>